<organism evidence="2 3">
    <name type="scientific">Acipenser ruthenus</name>
    <name type="common">Sterlet sturgeon</name>
    <dbReference type="NCBI Taxonomy" id="7906"/>
    <lineage>
        <taxon>Eukaryota</taxon>
        <taxon>Metazoa</taxon>
        <taxon>Chordata</taxon>
        <taxon>Craniata</taxon>
        <taxon>Vertebrata</taxon>
        <taxon>Euteleostomi</taxon>
        <taxon>Actinopterygii</taxon>
        <taxon>Chondrostei</taxon>
        <taxon>Acipenseriformes</taxon>
        <taxon>Acipenseridae</taxon>
        <taxon>Acipenser</taxon>
    </lineage>
</organism>
<dbReference type="EMBL" id="SCEB01003199">
    <property type="protein sequence ID" value="RXM94603.1"/>
    <property type="molecule type" value="Genomic_DNA"/>
</dbReference>
<protein>
    <submittedName>
        <fullName evidence="2">Collagen alpha-1(II) chain</fullName>
    </submittedName>
</protein>
<sequence>MLALRVQGNVGCRDLTVCMVLHLTVQVRQEVHLRNAQGTAHLSCTGKSAQGGPGPRGRDGEPGTPGNPGPPGPPGPNGPPGLGGNFAAQMAGGFDEKAGGAQMGVMQGPMVRSSLSQTAALYRKGGESLRFKLASWKPKALRLSLLSQESFMRCQQRIPGN</sequence>
<comment type="caution">
    <text evidence="2">The sequence shown here is derived from an EMBL/GenBank/DDBJ whole genome shotgun (WGS) entry which is preliminary data.</text>
</comment>
<feature type="region of interest" description="Disordered" evidence="1">
    <location>
        <begin position="42"/>
        <end position="93"/>
    </location>
</feature>
<gene>
    <name evidence="2" type="ORF">EOD39_17816</name>
</gene>
<proteinExistence type="predicted"/>
<feature type="compositionally biased region" description="Pro residues" evidence="1">
    <location>
        <begin position="65"/>
        <end position="79"/>
    </location>
</feature>
<evidence type="ECO:0000313" key="2">
    <source>
        <dbReference type="EMBL" id="RXM94603.1"/>
    </source>
</evidence>
<dbReference type="Proteomes" id="UP000289886">
    <property type="component" value="Unassembled WGS sequence"/>
</dbReference>
<reference evidence="2 3" key="1">
    <citation type="submission" date="2019-01" db="EMBL/GenBank/DDBJ databases">
        <title>Draft Genome and Complete Hox-Cluster Characterization of the Sterlet Sturgeon (Acipenser ruthenus).</title>
        <authorList>
            <person name="Wei Q."/>
        </authorList>
    </citation>
    <scope>NUCLEOTIDE SEQUENCE [LARGE SCALE GENOMIC DNA]</scope>
    <source>
        <strain evidence="2">WHYD16114868_AA</strain>
        <tissue evidence="2">Blood</tissue>
    </source>
</reference>
<evidence type="ECO:0000256" key="1">
    <source>
        <dbReference type="SAM" id="MobiDB-lite"/>
    </source>
</evidence>
<evidence type="ECO:0000313" key="3">
    <source>
        <dbReference type="Proteomes" id="UP000289886"/>
    </source>
</evidence>
<name>A0A444V2E3_ACIRT</name>
<dbReference type="GO" id="GO:0005581">
    <property type="term" value="C:collagen trimer"/>
    <property type="evidence" value="ECO:0007669"/>
    <property type="project" value="UniProtKB-KW"/>
</dbReference>
<keyword evidence="2" id="KW-0176">Collagen</keyword>
<accession>A0A444V2E3</accession>
<keyword evidence="3" id="KW-1185">Reference proteome</keyword>
<dbReference type="AlphaFoldDB" id="A0A444V2E3"/>